<dbReference type="KEGG" id="pman:OU5_0918"/>
<dbReference type="GO" id="GO:0005384">
    <property type="term" value="F:manganese ion transmembrane transporter activity"/>
    <property type="evidence" value="ECO:0007669"/>
    <property type="project" value="InterPro"/>
</dbReference>
<gene>
    <name evidence="6" type="ORF">OU5_0918</name>
</gene>
<dbReference type="HOGENOM" id="CLU_038957_3_0_6"/>
<reference evidence="6 7" key="1">
    <citation type="journal article" date="2012" name="J. Bacteriol.">
        <title>Genome sequence of cold-adapted Pseudomonas mandelii strain JR-1.</title>
        <authorList>
            <person name="Jang S.H."/>
            <person name="Kim J."/>
            <person name="Kim J."/>
            <person name="Hong S."/>
            <person name="Lee C."/>
        </authorList>
    </citation>
    <scope>NUCLEOTIDE SEQUENCE [LARGE SCALE GENOMIC DNA]</scope>
    <source>
        <strain evidence="6 7">JR-1</strain>
    </source>
</reference>
<protein>
    <recommendedName>
        <fullName evidence="8">VIT family protein</fullName>
    </recommendedName>
</protein>
<dbReference type="EMBL" id="CP005960">
    <property type="protein sequence ID" value="AHZ67997.1"/>
    <property type="molecule type" value="Genomic_DNA"/>
</dbReference>
<dbReference type="InterPro" id="IPR008217">
    <property type="entry name" value="Ccc1_fam"/>
</dbReference>
<keyword evidence="3 5" id="KW-1133">Transmembrane helix</keyword>
<evidence type="ECO:0008006" key="8">
    <source>
        <dbReference type="Google" id="ProtNLM"/>
    </source>
</evidence>
<evidence type="ECO:0000256" key="1">
    <source>
        <dbReference type="ARBA" id="ARBA00004127"/>
    </source>
</evidence>
<feature type="transmembrane region" description="Helical" evidence="5">
    <location>
        <begin position="21"/>
        <end position="42"/>
    </location>
</feature>
<dbReference type="Pfam" id="PF01988">
    <property type="entry name" value="VIT1"/>
    <property type="match status" value="1"/>
</dbReference>
<keyword evidence="2 5" id="KW-0812">Transmembrane</keyword>
<feature type="transmembrane region" description="Helical" evidence="5">
    <location>
        <begin position="177"/>
        <end position="199"/>
    </location>
</feature>
<dbReference type="PANTHER" id="PTHR31851">
    <property type="entry name" value="FE(2+)/MN(2+) TRANSPORTER PCL1"/>
    <property type="match status" value="1"/>
</dbReference>
<dbReference type="AlphaFoldDB" id="A0A024E5B1"/>
<proteinExistence type="predicted"/>
<sequence length="233" mass="24073">MKFMHRHTESHRSDRIGWLRAAVLGANDGIVSTASLLIGVAAANASHATLLVTGMAGLMAGAMSMAAGEYISVHSQADTERADLSRERAELASDPKAEHIELANIYMHRGVSPELAHQVADQLMAHDALGSHARDELGISATLTAKPLQAALASAASFVVGAALPLAVTFVAPEHSVVPWISGMSLVFLGTLGAIAARAGGAKVITGAWRVTFWGALAMAVTALVGHLFGAVV</sequence>
<accession>A0A024E5B1</accession>
<dbReference type="GO" id="GO:0030026">
    <property type="term" value="P:intracellular manganese ion homeostasis"/>
    <property type="evidence" value="ECO:0007669"/>
    <property type="project" value="InterPro"/>
</dbReference>
<evidence type="ECO:0000256" key="3">
    <source>
        <dbReference type="ARBA" id="ARBA00022989"/>
    </source>
</evidence>
<feature type="transmembrane region" description="Helical" evidence="5">
    <location>
        <begin position="150"/>
        <end position="171"/>
    </location>
</feature>
<feature type="transmembrane region" description="Helical" evidence="5">
    <location>
        <begin position="211"/>
        <end position="232"/>
    </location>
</feature>
<feature type="transmembrane region" description="Helical" evidence="5">
    <location>
        <begin position="48"/>
        <end position="71"/>
    </location>
</feature>
<dbReference type="OrthoDB" id="9789677at2"/>
<evidence type="ECO:0000313" key="6">
    <source>
        <dbReference type="EMBL" id="AHZ67997.1"/>
    </source>
</evidence>
<evidence type="ECO:0000256" key="2">
    <source>
        <dbReference type="ARBA" id="ARBA00022692"/>
    </source>
</evidence>
<evidence type="ECO:0000256" key="4">
    <source>
        <dbReference type="ARBA" id="ARBA00023136"/>
    </source>
</evidence>
<comment type="subcellular location">
    <subcellularLocation>
        <location evidence="1">Endomembrane system</location>
        <topology evidence="1">Multi-pass membrane protein</topology>
    </subcellularLocation>
</comment>
<name>A0A024E5B1_9PSED</name>
<keyword evidence="4 5" id="KW-0472">Membrane</keyword>
<dbReference type="GO" id="GO:0012505">
    <property type="term" value="C:endomembrane system"/>
    <property type="evidence" value="ECO:0007669"/>
    <property type="project" value="UniProtKB-SubCell"/>
</dbReference>
<evidence type="ECO:0000256" key="5">
    <source>
        <dbReference type="SAM" id="Phobius"/>
    </source>
</evidence>
<dbReference type="Proteomes" id="UP000026913">
    <property type="component" value="Chromosome"/>
</dbReference>
<organism evidence="6 7">
    <name type="scientific">Pseudomonas mandelii JR-1</name>
    <dbReference type="NCBI Taxonomy" id="1147786"/>
    <lineage>
        <taxon>Bacteria</taxon>
        <taxon>Pseudomonadati</taxon>
        <taxon>Pseudomonadota</taxon>
        <taxon>Gammaproteobacteria</taxon>
        <taxon>Pseudomonadales</taxon>
        <taxon>Pseudomonadaceae</taxon>
        <taxon>Pseudomonas</taxon>
    </lineage>
</organism>
<dbReference type="CDD" id="cd02432">
    <property type="entry name" value="Nodulin-21_like_1"/>
    <property type="match status" value="1"/>
</dbReference>
<evidence type="ECO:0000313" key="7">
    <source>
        <dbReference type="Proteomes" id="UP000026913"/>
    </source>
</evidence>
<dbReference type="RefSeq" id="WP_010459348.1">
    <property type="nucleotide sequence ID" value="NZ_CP005960.1"/>
</dbReference>
<dbReference type="GeneID" id="46433093"/>